<organism evidence="1 2">
    <name type="scientific">Phaseolus angularis</name>
    <name type="common">Azuki bean</name>
    <name type="synonym">Vigna angularis</name>
    <dbReference type="NCBI Taxonomy" id="3914"/>
    <lineage>
        <taxon>Eukaryota</taxon>
        <taxon>Viridiplantae</taxon>
        <taxon>Streptophyta</taxon>
        <taxon>Embryophyta</taxon>
        <taxon>Tracheophyta</taxon>
        <taxon>Spermatophyta</taxon>
        <taxon>Magnoliopsida</taxon>
        <taxon>eudicotyledons</taxon>
        <taxon>Gunneridae</taxon>
        <taxon>Pentapetalae</taxon>
        <taxon>rosids</taxon>
        <taxon>fabids</taxon>
        <taxon>Fabales</taxon>
        <taxon>Fabaceae</taxon>
        <taxon>Papilionoideae</taxon>
        <taxon>50 kb inversion clade</taxon>
        <taxon>NPAAA clade</taxon>
        <taxon>indigoferoid/millettioid clade</taxon>
        <taxon>Phaseoleae</taxon>
        <taxon>Vigna</taxon>
    </lineage>
</organism>
<comment type="caution">
    <text evidence="1">The sequence shown here is derived from an EMBL/GenBank/DDBJ whole genome shotgun (WGS) entry which is preliminary data.</text>
</comment>
<dbReference type="Proteomes" id="UP000743370">
    <property type="component" value="Unassembled WGS sequence"/>
</dbReference>
<accession>A0A8T0KHA2</accession>
<protein>
    <submittedName>
        <fullName evidence="1">Uncharacterized protein</fullName>
    </submittedName>
</protein>
<gene>
    <name evidence="1" type="ORF">HKW66_Vig0081780</name>
</gene>
<dbReference type="EMBL" id="JABFOF010000004">
    <property type="protein sequence ID" value="KAG2399340.1"/>
    <property type="molecule type" value="Genomic_DNA"/>
</dbReference>
<sequence length="311" mass="35136">MAYFSREVLFLPPQAKRAFFFLLHEFLLPPHHKQVLFLLLRDDSFLTKRPNFGATPGVSHKPKRVFSFTSPKRVFSFTVEAQGHKGSFSGTRMVLGWFLLNSKTPPFTSQRTLFAFLWVAALAFLFVWQRNTTNDFLLLGVFSFTTKAQGLLLGYSDGSRVVPSQPQNATFRFSQDPLRVPVGGSADLAFYLAKEHDQRLSGAGWFFSFTAEAQGRKGSSSGTRMVVRWFLLNPKTPPFASHKTLFAFLWQPPKLRQVVFCLTEFGGVGDNVTLNTEAFERGVGSFPSWGIRVRPTHCANWTFAHSTLQPH</sequence>
<dbReference type="AlphaFoldDB" id="A0A8T0KHA2"/>
<evidence type="ECO:0000313" key="2">
    <source>
        <dbReference type="Proteomes" id="UP000743370"/>
    </source>
</evidence>
<proteinExistence type="predicted"/>
<name>A0A8T0KHA2_PHAAN</name>
<reference evidence="1 2" key="1">
    <citation type="submission" date="2020-05" db="EMBL/GenBank/DDBJ databases">
        <title>Vigna angularis (adzuki bean) Var. LongXiaoDou No. 4 denovo assembly.</title>
        <authorList>
            <person name="Xiang H."/>
        </authorList>
    </citation>
    <scope>NUCLEOTIDE SEQUENCE [LARGE SCALE GENOMIC DNA]</scope>
    <source>
        <tissue evidence="1">Leaf</tissue>
    </source>
</reference>
<evidence type="ECO:0000313" key="1">
    <source>
        <dbReference type="EMBL" id="KAG2399340.1"/>
    </source>
</evidence>